<keyword evidence="12" id="KW-1185">Reference proteome</keyword>
<dbReference type="InParanoid" id="A0A0V1BXQ0"/>
<dbReference type="OrthoDB" id="6358449at2759"/>
<feature type="DNA-binding region" description="Homeobox" evidence="5">
    <location>
        <begin position="292"/>
        <end position="351"/>
    </location>
</feature>
<feature type="domain" description="POU-specific" evidence="10">
    <location>
        <begin position="132"/>
        <end position="206"/>
    </location>
</feature>
<gene>
    <name evidence="11" type="primary">Pou2f3</name>
    <name evidence="11" type="ORF">T01_9301</name>
</gene>
<accession>A0A0V1BXQ0</accession>
<dbReference type="GO" id="GO:0030154">
    <property type="term" value="P:cell differentiation"/>
    <property type="evidence" value="ECO:0007669"/>
    <property type="project" value="UniProtKB-ARBA"/>
</dbReference>
<dbReference type="InterPro" id="IPR001356">
    <property type="entry name" value="HD"/>
</dbReference>
<dbReference type="Gene3D" id="1.10.10.60">
    <property type="entry name" value="Homeodomain-like"/>
    <property type="match status" value="1"/>
</dbReference>
<dbReference type="InterPro" id="IPR017970">
    <property type="entry name" value="Homeobox_CS"/>
</dbReference>
<dbReference type="PROSITE" id="PS51179">
    <property type="entry name" value="POU_3"/>
    <property type="match status" value="1"/>
</dbReference>
<dbReference type="InterPro" id="IPR013847">
    <property type="entry name" value="POU"/>
</dbReference>
<dbReference type="InterPro" id="IPR010982">
    <property type="entry name" value="Lambda_DNA-bd_dom_sf"/>
</dbReference>
<dbReference type="AlphaFoldDB" id="A0A0V1BXQ0"/>
<keyword evidence="2 5" id="KW-0238">DNA-binding</keyword>
<reference evidence="11 12" key="1">
    <citation type="submission" date="2015-01" db="EMBL/GenBank/DDBJ databases">
        <title>Evolution of Trichinella species and genotypes.</title>
        <authorList>
            <person name="Korhonen P.K."/>
            <person name="Edoardo P."/>
            <person name="Giuseppe L.R."/>
            <person name="Gasser R.B."/>
        </authorList>
    </citation>
    <scope>NUCLEOTIDE SEQUENCE [LARGE SCALE GENOMIC DNA]</scope>
    <source>
        <strain evidence="11">ISS3</strain>
    </source>
</reference>
<sequence length="355" mass="40062">MSLRSSFIRCLTRWGAEQICKSNAACNGELLNYFQMPSSSSLDLVIERIRRMKGDSANEPAVSKQSSETNAGHLDQPQRVLLRLIGSKTSIPGEREHLWKPASVKKSRKGGTVVTVVDDGQMEGVVSTGAAQSLMPLESLERFATYFRQKRISLGFTQQQVGDALGLRYNSYFSQTTISRFEDLNLSVRNMNKLRPLIQQWIIDTERMFEDGTISLNNSNSNNNNNNNNNSSSSTSADYNTDEQQQQQQQQQIEQQQLLLLQQEQHQQQSCLNNGCGGAESNGEQALTSGRRRRKRTTFGGELRSFLEEVFQANPRPSAGQISSLALKLNLDVEVVRVWFCNRRQREARLNLNSF</sequence>
<comment type="caution">
    <text evidence="11">The sequence shown here is derived from an EMBL/GenBank/DDBJ whole genome shotgun (WGS) entry which is preliminary data.</text>
</comment>
<feature type="region of interest" description="Disordered" evidence="8">
    <location>
        <begin position="274"/>
        <end position="295"/>
    </location>
</feature>
<dbReference type="PROSITE" id="PS50071">
    <property type="entry name" value="HOMEOBOX_2"/>
    <property type="match status" value="1"/>
</dbReference>
<keyword evidence="3 5" id="KW-0371">Homeobox</keyword>
<protein>
    <recommendedName>
        <fullName evidence="7">POU domain protein</fullName>
    </recommendedName>
</protein>
<dbReference type="Proteomes" id="UP000054776">
    <property type="component" value="Unassembled WGS sequence"/>
</dbReference>
<keyword evidence="7" id="KW-0804">Transcription</keyword>
<dbReference type="PROSITE" id="PS00035">
    <property type="entry name" value="POU_1"/>
    <property type="match status" value="1"/>
</dbReference>
<dbReference type="Pfam" id="PF00157">
    <property type="entry name" value="Pou"/>
    <property type="match status" value="1"/>
</dbReference>
<keyword evidence="4 5" id="KW-0539">Nucleus</keyword>
<evidence type="ECO:0000313" key="12">
    <source>
        <dbReference type="Proteomes" id="UP000054776"/>
    </source>
</evidence>
<dbReference type="InterPro" id="IPR009057">
    <property type="entry name" value="Homeodomain-like_sf"/>
</dbReference>
<evidence type="ECO:0000256" key="6">
    <source>
        <dbReference type="RuleBase" id="RU000682"/>
    </source>
</evidence>
<name>A0A0V1BXQ0_TRISP</name>
<evidence type="ECO:0000259" key="9">
    <source>
        <dbReference type="PROSITE" id="PS50071"/>
    </source>
</evidence>
<comment type="similarity">
    <text evidence="7">Belongs to the POU transcription factor family.</text>
</comment>
<comment type="subcellular location">
    <subcellularLocation>
        <location evidence="1 5 6">Nucleus</location>
    </subcellularLocation>
</comment>
<dbReference type="GO" id="GO:0000981">
    <property type="term" value="F:DNA-binding transcription factor activity, RNA polymerase II-specific"/>
    <property type="evidence" value="ECO:0007669"/>
    <property type="project" value="InterPro"/>
</dbReference>
<dbReference type="SMART" id="SM00352">
    <property type="entry name" value="POU"/>
    <property type="match status" value="1"/>
</dbReference>
<dbReference type="PANTHER" id="PTHR11636">
    <property type="entry name" value="POU DOMAIN"/>
    <property type="match status" value="1"/>
</dbReference>
<dbReference type="eggNOG" id="KOG3802">
    <property type="taxonomic scope" value="Eukaryota"/>
</dbReference>
<dbReference type="SMART" id="SM00389">
    <property type="entry name" value="HOX"/>
    <property type="match status" value="1"/>
</dbReference>
<evidence type="ECO:0000256" key="7">
    <source>
        <dbReference type="RuleBase" id="RU361194"/>
    </source>
</evidence>
<evidence type="ECO:0000313" key="11">
    <source>
        <dbReference type="EMBL" id="KRY41219.1"/>
    </source>
</evidence>
<feature type="compositionally biased region" description="Low complexity" evidence="8">
    <location>
        <begin position="217"/>
        <end position="234"/>
    </location>
</feature>
<evidence type="ECO:0000256" key="2">
    <source>
        <dbReference type="ARBA" id="ARBA00023125"/>
    </source>
</evidence>
<evidence type="ECO:0000256" key="1">
    <source>
        <dbReference type="ARBA" id="ARBA00004123"/>
    </source>
</evidence>
<dbReference type="PRINTS" id="PR00028">
    <property type="entry name" value="POUDOMAIN"/>
</dbReference>
<dbReference type="GO" id="GO:0000978">
    <property type="term" value="F:RNA polymerase II cis-regulatory region sequence-specific DNA binding"/>
    <property type="evidence" value="ECO:0007669"/>
    <property type="project" value="TreeGrafter"/>
</dbReference>
<dbReference type="PROSITE" id="PS00465">
    <property type="entry name" value="POU_2"/>
    <property type="match status" value="1"/>
</dbReference>
<organism evidence="11 12">
    <name type="scientific">Trichinella spiralis</name>
    <name type="common">Trichina worm</name>
    <dbReference type="NCBI Taxonomy" id="6334"/>
    <lineage>
        <taxon>Eukaryota</taxon>
        <taxon>Metazoa</taxon>
        <taxon>Ecdysozoa</taxon>
        <taxon>Nematoda</taxon>
        <taxon>Enoplea</taxon>
        <taxon>Dorylaimia</taxon>
        <taxon>Trichinellida</taxon>
        <taxon>Trichinellidae</taxon>
        <taxon>Trichinella</taxon>
    </lineage>
</organism>
<dbReference type="PROSITE" id="PS00027">
    <property type="entry name" value="HOMEOBOX_1"/>
    <property type="match status" value="1"/>
</dbReference>
<dbReference type="PANTHER" id="PTHR11636:SF89">
    <property type="entry name" value="POU DOMAIN PROTEIN 2, ISOFORM B-RELATED"/>
    <property type="match status" value="1"/>
</dbReference>
<evidence type="ECO:0000256" key="8">
    <source>
        <dbReference type="SAM" id="MobiDB-lite"/>
    </source>
</evidence>
<dbReference type="InterPro" id="IPR050255">
    <property type="entry name" value="POU_domain_TF"/>
</dbReference>
<dbReference type="EMBL" id="JYDH01000009">
    <property type="protein sequence ID" value="KRY41219.1"/>
    <property type="molecule type" value="Genomic_DNA"/>
</dbReference>
<evidence type="ECO:0000259" key="10">
    <source>
        <dbReference type="PROSITE" id="PS51179"/>
    </source>
</evidence>
<evidence type="ECO:0000256" key="4">
    <source>
        <dbReference type="ARBA" id="ARBA00023242"/>
    </source>
</evidence>
<dbReference type="STRING" id="6334.A0A0V1BXQ0"/>
<evidence type="ECO:0000256" key="3">
    <source>
        <dbReference type="ARBA" id="ARBA00023155"/>
    </source>
</evidence>
<dbReference type="SUPFAM" id="SSF46689">
    <property type="entry name" value="Homeodomain-like"/>
    <property type="match status" value="1"/>
</dbReference>
<dbReference type="GO" id="GO:0005634">
    <property type="term" value="C:nucleus"/>
    <property type="evidence" value="ECO:0007669"/>
    <property type="project" value="UniProtKB-SubCell"/>
</dbReference>
<dbReference type="CDD" id="cd00086">
    <property type="entry name" value="homeodomain"/>
    <property type="match status" value="1"/>
</dbReference>
<feature type="region of interest" description="Disordered" evidence="8">
    <location>
        <begin position="214"/>
        <end position="251"/>
    </location>
</feature>
<dbReference type="Gene3D" id="1.10.260.40">
    <property type="entry name" value="lambda repressor-like DNA-binding domains"/>
    <property type="match status" value="1"/>
</dbReference>
<proteinExistence type="inferred from homology"/>
<dbReference type="Pfam" id="PF00046">
    <property type="entry name" value="Homeodomain"/>
    <property type="match status" value="1"/>
</dbReference>
<feature type="domain" description="Homeobox" evidence="9">
    <location>
        <begin position="290"/>
        <end position="350"/>
    </location>
</feature>
<evidence type="ECO:0000256" key="5">
    <source>
        <dbReference type="PROSITE-ProRule" id="PRU00108"/>
    </source>
</evidence>
<dbReference type="SUPFAM" id="SSF47413">
    <property type="entry name" value="lambda repressor-like DNA-binding domains"/>
    <property type="match status" value="1"/>
</dbReference>
<dbReference type="InterPro" id="IPR000327">
    <property type="entry name" value="POU_dom"/>
</dbReference>